<organism evidence="3">
    <name type="scientific">Coccidioides posadasii (strain RMSCC 757 / Silveira)</name>
    <name type="common">Valley fever fungus</name>
    <dbReference type="NCBI Taxonomy" id="443226"/>
    <lineage>
        <taxon>Eukaryota</taxon>
        <taxon>Fungi</taxon>
        <taxon>Dikarya</taxon>
        <taxon>Ascomycota</taxon>
        <taxon>Pezizomycotina</taxon>
        <taxon>Eurotiomycetes</taxon>
        <taxon>Eurotiomycetidae</taxon>
        <taxon>Onygenales</taxon>
        <taxon>Onygenaceae</taxon>
        <taxon>Coccidioides</taxon>
    </lineage>
</organism>
<sequence>MHFIPLASGIVSSGFLDPGATKGREQGCRLLITYDSAKAPAGGFVLSISGIFLVVASKCVFLKMGDRVLRKLNPDTKKNWKNRKGATALKHVSPRTCFLNSYA</sequence>
<evidence type="ECO:0000313" key="3">
    <source>
        <dbReference type="Proteomes" id="UP000002497"/>
    </source>
</evidence>
<name>E9D4I7_COCPS</name>
<dbReference type="AlphaFoldDB" id="E9D4I7"/>
<reference evidence="3" key="1">
    <citation type="journal article" date="2010" name="Genome Res.">
        <title>Population genomic sequencing of Coccidioides fungi reveals recent hybridization and transposon control.</title>
        <authorList>
            <person name="Neafsey D.E."/>
            <person name="Barker B.M."/>
            <person name="Sharpton T.J."/>
            <person name="Stajich J.E."/>
            <person name="Park D.J."/>
            <person name="Whiston E."/>
            <person name="Hung C.-Y."/>
            <person name="McMahan C."/>
            <person name="White J."/>
            <person name="Sykes S."/>
            <person name="Heiman D."/>
            <person name="Young S."/>
            <person name="Zeng Q."/>
            <person name="Abouelleil A."/>
            <person name="Aftuck L."/>
            <person name="Bessette D."/>
            <person name="Brown A."/>
            <person name="FitzGerald M."/>
            <person name="Lui A."/>
            <person name="Macdonald J.P."/>
            <person name="Priest M."/>
            <person name="Orbach M.J."/>
            <person name="Galgiani J.N."/>
            <person name="Kirkland T.N."/>
            <person name="Cole G.T."/>
            <person name="Birren B.W."/>
            <person name="Henn M.R."/>
            <person name="Taylor J.W."/>
            <person name="Rounsley S.D."/>
        </authorList>
    </citation>
    <scope>NUCLEOTIDE SEQUENCE [LARGE SCALE GENOMIC DNA]</scope>
    <source>
        <strain evidence="3">RMSCC 757 / Silveira</strain>
    </source>
</reference>
<accession>E9D4I7</accession>
<dbReference type="EMBL" id="GL636491">
    <property type="protein sequence ID" value="EFW18980.1"/>
    <property type="molecule type" value="Genomic_DNA"/>
</dbReference>
<dbReference type="VEuPathDB" id="FungiDB:CPSG_04526"/>
<keyword evidence="3" id="KW-1185">Reference proteome</keyword>
<gene>
    <name evidence="2" type="ORF">CPSG_04526</name>
</gene>
<keyword evidence="1" id="KW-0472">Membrane</keyword>
<keyword evidence="1" id="KW-0812">Transmembrane</keyword>
<dbReference type="HOGENOM" id="CLU_2263515_0_0_1"/>
<reference evidence="3" key="2">
    <citation type="submission" date="2010-03" db="EMBL/GenBank/DDBJ databases">
        <title>The genome sequence of Coccidioides posadasii strain Silveira.</title>
        <authorList>
            <consortium name="The Broad Institute Genome Sequencing Center for Infectious Disease"/>
            <person name="Neafsey D."/>
            <person name="Orbach M."/>
            <person name="Henn M.R."/>
            <person name="Cole G.T."/>
            <person name="Galgiani J."/>
            <person name="Gardner M.J."/>
            <person name="Kirkland T.N."/>
            <person name="Taylor J.W."/>
            <person name="Young S.K."/>
            <person name="Zeng Q."/>
            <person name="Koehrsen M."/>
            <person name="Alvarado L."/>
            <person name="Berlin A."/>
            <person name="Borenstein D."/>
            <person name="Chapman S.B."/>
            <person name="Chen Z."/>
            <person name="Engels R."/>
            <person name="Freedman E."/>
            <person name="Gellesch M."/>
            <person name="Goldberg J."/>
            <person name="Griggs A."/>
            <person name="Gujja S."/>
            <person name="Heilman E."/>
            <person name="Heiman D."/>
            <person name="Howarth C."/>
            <person name="Jen D."/>
            <person name="Larson L."/>
            <person name="Mehta T."/>
            <person name="Neiman D."/>
            <person name="Park D."/>
            <person name="Pearson M."/>
            <person name="Richards J."/>
            <person name="Roberts A."/>
            <person name="Saif S."/>
            <person name="Shea T."/>
            <person name="Shenoy N."/>
            <person name="Sisk P."/>
            <person name="Stolte C."/>
            <person name="Sykes S."/>
            <person name="Walk T."/>
            <person name="White J."/>
            <person name="Yandava C."/>
            <person name="Haas B."/>
            <person name="Nusbaum C."/>
            <person name="Birren B."/>
        </authorList>
    </citation>
    <scope>NUCLEOTIDE SEQUENCE [LARGE SCALE GENOMIC DNA]</scope>
    <source>
        <strain evidence="3">RMSCC 757 / Silveira</strain>
    </source>
</reference>
<feature type="transmembrane region" description="Helical" evidence="1">
    <location>
        <begin position="41"/>
        <end position="61"/>
    </location>
</feature>
<keyword evidence="1" id="KW-1133">Transmembrane helix</keyword>
<protein>
    <submittedName>
        <fullName evidence="2">Uncharacterized protein</fullName>
    </submittedName>
</protein>
<dbReference type="Proteomes" id="UP000002497">
    <property type="component" value="Unassembled WGS sequence"/>
</dbReference>
<proteinExistence type="predicted"/>
<evidence type="ECO:0000313" key="2">
    <source>
        <dbReference type="EMBL" id="EFW18980.1"/>
    </source>
</evidence>
<evidence type="ECO:0000256" key="1">
    <source>
        <dbReference type="SAM" id="Phobius"/>
    </source>
</evidence>